<comment type="caution">
    <text evidence="1">The sequence shown here is derived from an EMBL/GenBank/DDBJ whole genome shotgun (WGS) entry which is preliminary data.</text>
</comment>
<evidence type="ECO:0000313" key="1">
    <source>
        <dbReference type="EMBL" id="KAJ9100643.1"/>
    </source>
</evidence>
<evidence type="ECO:0000313" key="2">
    <source>
        <dbReference type="Proteomes" id="UP001227268"/>
    </source>
</evidence>
<reference evidence="1" key="1">
    <citation type="submission" date="2023-04" db="EMBL/GenBank/DDBJ databases">
        <title>Draft Genome sequencing of Naganishia species isolated from polar environments using Oxford Nanopore Technology.</title>
        <authorList>
            <person name="Leo P."/>
            <person name="Venkateswaran K."/>
        </authorList>
    </citation>
    <scope>NUCLEOTIDE SEQUENCE</scope>
    <source>
        <strain evidence="1">MNA-CCFEE 5423</strain>
    </source>
</reference>
<accession>A0ACC2VMN5</accession>
<keyword evidence="2" id="KW-1185">Reference proteome</keyword>
<dbReference type="Proteomes" id="UP001227268">
    <property type="component" value="Unassembled WGS sequence"/>
</dbReference>
<dbReference type="EMBL" id="JASBWT010000011">
    <property type="protein sequence ID" value="KAJ9100643.1"/>
    <property type="molecule type" value="Genomic_DNA"/>
</dbReference>
<name>A0ACC2VMN5_9TREE</name>
<sequence length="282" mass="31889">MHRYRWIEDLSNGEFSASSIISESPPGAEGSWLPIDRVKEYTLIFVVDEISGRVNQSMILLDAQSRLLTTTATTDTARLQEARLGEESVSMVGINLPQTTAQHACLQMEWLRWQAGGKRNDDGMRSTGTRSQSTTEEAGLNSPTLTFKGQFVIADSNATLREGSATSPMIHIFFCTAWTGEPIETEEMKPRWFRLPSYGPSSQQGKDDLEPIPFDSMWPEQRLFLAKLLQLPPNEYMYGRVDYDTMALPSEELWRAPRNDLEISTKDGTHRVQCWRFIKTGG</sequence>
<organism evidence="1 2">
    <name type="scientific">Naganishia friedmannii</name>
    <dbReference type="NCBI Taxonomy" id="89922"/>
    <lineage>
        <taxon>Eukaryota</taxon>
        <taxon>Fungi</taxon>
        <taxon>Dikarya</taxon>
        <taxon>Basidiomycota</taxon>
        <taxon>Agaricomycotina</taxon>
        <taxon>Tremellomycetes</taxon>
        <taxon>Filobasidiales</taxon>
        <taxon>Filobasidiaceae</taxon>
        <taxon>Naganishia</taxon>
    </lineage>
</organism>
<protein>
    <submittedName>
        <fullName evidence="1">Uncharacterized protein</fullName>
    </submittedName>
</protein>
<proteinExistence type="predicted"/>
<gene>
    <name evidence="1" type="ORF">QFC21_003687</name>
</gene>